<evidence type="ECO:0000313" key="4">
    <source>
        <dbReference type="Proteomes" id="UP001310022"/>
    </source>
</evidence>
<dbReference type="InterPro" id="IPR000525">
    <property type="entry name" value="Initiator_Rep_WH1"/>
</dbReference>
<comment type="caution">
    <text evidence="3">The sequence shown here is derived from an EMBL/GenBank/DDBJ whole genome shotgun (WGS) entry which is preliminary data.</text>
</comment>
<evidence type="ECO:0000256" key="1">
    <source>
        <dbReference type="ARBA" id="ARBA00038283"/>
    </source>
</evidence>
<gene>
    <name evidence="3" type="ORF">PEDI_49910</name>
</gene>
<dbReference type="Pfam" id="PF01051">
    <property type="entry name" value="Rep3_N"/>
    <property type="match status" value="1"/>
</dbReference>
<dbReference type="SUPFAM" id="SSF46785">
    <property type="entry name" value="Winged helix' DNA-binding domain"/>
    <property type="match status" value="1"/>
</dbReference>
<dbReference type="Proteomes" id="UP001310022">
    <property type="component" value="Unassembled WGS sequence"/>
</dbReference>
<dbReference type="RefSeq" id="WP_338239505.1">
    <property type="nucleotide sequence ID" value="NZ_BQKE01000005.1"/>
</dbReference>
<dbReference type="Pfam" id="PF21205">
    <property type="entry name" value="Rep3_C"/>
    <property type="match status" value="1"/>
</dbReference>
<dbReference type="InterPro" id="IPR036390">
    <property type="entry name" value="WH_DNA-bd_sf"/>
</dbReference>
<comment type="similarity">
    <text evidence="1">Belongs to the initiator RepB protein family.</text>
</comment>
<dbReference type="EMBL" id="BQKE01000005">
    <property type="protein sequence ID" value="GJM64439.1"/>
    <property type="molecule type" value="Genomic_DNA"/>
</dbReference>
<dbReference type="AlphaFoldDB" id="A0AAN4W292"/>
<dbReference type="InterPro" id="IPR036388">
    <property type="entry name" value="WH-like_DNA-bd_sf"/>
</dbReference>
<dbReference type="GO" id="GO:0003887">
    <property type="term" value="F:DNA-directed DNA polymerase activity"/>
    <property type="evidence" value="ECO:0007669"/>
    <property type="project" value="InterPro"/>
</dbReference>
<dbReference type="Gene3D" id="1.10.10.10">
    <property type="entry name" value="Winged helix-like DNA-binding domain superfamily/Winged helix DNA-binding domain"/>
    <property type="match status" value="1"/>
</dbReference>
<proteinExistence type="inferred from homology"/>
<evidence type="ECO:0000313" key="3">
    <source>
        <dbReference type="EMBL" id="GJM64439.1"/>
    </source>
</evidence>
<organism evidence="3 4">
    <name type="scientific">Persicobacter diffluens</name>
    <dbReference type="NCBI Taxonomy" id="981"/>
    <lineage>
        <taxon>Bacteria</taxon>
        <taxon>Pseudomonadati</taxon>
        <taxon>Bacteroidota</taxon>
        <taxon>Cytophagia</taxon>
        <taxon>Cytophagales</taxon>
        <taxon>Persicobacteraceae</taxon>
        <taxon>Persicobacter</taxon>
    </lineage>
</organism>
<name>A0AAN4W292_9BACT</name>
<accession>A0AAN4W292</accession>
<reference evidence="3 4" key="1">
    <citation type="submission" date="2021-12" db="EMBL/GenBank/DDBJ databases">
        <title>Genome sequencing of bacteria with rrn-lacking chromosome and rrn-plasmid.</title>
        <authorList>
            <person name="Anda M."/>
            <person name="Iwasaki W."/>
        </authorList>
    </citation>
    <scope>NUCLEOTIDE SEQUENCE [LARGE SCALE GENOMIC DNA]</scope>
    <source>
        <strain evidence="3 4">NBRC 15940</strain>
    </source>
</reference>
<keyword evidence="4" id="KW-1185">Reference proteome</keyword>
<protein>
    <recommendedName>
        <fullName evidence="2">Initiator Rep protein WH1 domain-containing protein</fullName>
    </recommendedName>
</protein>
<feature type="domain" description="Initiator Rep protein WH1" evidence="2">
    <location>
        <begin position="12"/>
        <end position="176"/>
    </location>
</feature>
<evidence type="ECO:0000259" key="2">
    <source>
        <dbReference type="Pfam" id="PF01051"/>
    </source>
</evidence>
<dbReference type="GO" id="GO:0006270">
    <property type="term" value="P:DNA replication initiation"/>
    <property type="evidence" value="ECO:0007669"/>
    <property type="project" value="InterPro"/>
</dbReference>
<sequence>MDSNTSTVDFYISKSNRIVQAGKRYSLNLFQQRAFNKISELIREGKIVRSVDTGNKVADVVVRLHIQDVIKSSRLGGTDYAKYVKSISDLPSFLLRMKQVLPDGTIRWSSVSAFPKILGEDDLKKNRSIVDIQVAGELIQHVIPSQAIEIGGYIQYKASRTFDLKHSYSHSLYEFLRSHAFRNKKDGVATVLFDLNELAQVLCPGSYQDRKKPMIEVHGIKVHPVKWVEMNRRVLVPSIEDINGNTNSDLFIERMSPKKTGRAITSLEFTFYLKGEGENDPVYLEDSYRDRLISKITGLSAFKNEKLLEDIRKRVDAIIESYPVDRLNANLEYMLKKKNIKLPLNYFEKAVEKDFASANNQKQGTLSFSSADQAQEAYIQRKKEESQEKGNKKLWEQQKQALESQYNQWYDEVRLSYLNSSNSLRFMTKYLRFLEKEASAYERKFLSEWESGAPGENAQKWFGRYLISQIGKEEEKYYLLEKGIKVWAAEKHQFDMDLY</sequence>